<dbReference type="AlphaFoldDB" id="A0A6J4R0S5"/>
<feature type="transmembrane region" description="Helical" evidence="7">
    <location>
        <begin position="69"/>
        <end position="93"/>
    </location>
</feature>
<feature type="domain" description="Major facilitator superfamily (MFS) profile" evidence="8">
    <location>
        <begin position="35"/>
        <end position="410"/>
    </location>
</feature>
<proteinExistence type="predicted"/>
<evidence type="ECO:0000313" key="9">
    <source>
        <dbReference type="EMBL" id="CAA9452235.1"/>
    </source>
</evidence>
<dbReference type="PROSITE" id="PS00216">
    <property type="entry name" value="SUGAR_TRANSPORT_1"/>
    <property type="match status" value="1"/>
</dbReference>
<dbReference type="PANTHER" id="PTHR43124">
    <property type="entry name" value="PURINE EFFLUX PUMP PBUE"/>
    <property type="match status" value="1"/>
</dbReference>
<feature type="transmembrane region" description="Helical" evidence="7">
    <location>
        <begin position="306"/>
        <end position="335"/>
    </location>
</feature>
<comment type="subcellular location">
    <subcellularLocation>
        <location evidence="1">Cell membrane</location>
        <topology evidence="1">Multi-pass membrane protein</topology>
    </subcellularLocation>
</comment>
<feature type="transmembrane region" description="Helical" evidence="7">
    <location>
        <begin position="38"/>
        <end position="57"/>
    </location>
</feature>
<name>A0A6J4R0S5_9ACTN</name>
<dbReference type="PROSITE" id="PS50850">
    <property type="entry name" value="MFS"/>
    <property type="match status" value="1"/>
</dbReference>
<dbReference type="PRINTS" id="PR01036">
    <property type="entry name" value="TCRTETB"/>
</dbReference>
<dbReference type="InterPro" id="IPR036259">
    <property type="entry name" value="MFS_trans_sf"/>
</dbReference>
<accession>A0A6J4R0S5</accession>
<evidence type="ECO:0000256" key="3">
    <source>
        <dbReference type="ARBA" id="ARBA00022692"/>
    </source>
</evidence>
<dbReference type="PANTHER" id="PTHR43124:SF3">
    <property type="entry name" value="CHLORAMPHENICOL EFFLUX PUMP RV0191"/>
    <property type="match status" value="1"/>
</dbReference>
<reference evidence="9" key="1">
    <citation type="submission" date="2020-02" db="EMBL/GenBank/DDBJ databases">
        <authorList>
            <person name="Meier V. D."/>
        </authorList>
    </citation>
    <scope>NUCLEOTIDE SEQUENCE</scope>
    <source>
        <strain evidence="9">AVDCRST_MAG78</strain>
    </source>
</reference>
<sequence length="410" mass="43585">MRPPYAAHPGLIDSPPMAQAAENEGQDRPVYKDHNLHVIFFITLMAVLGTSSVTPAFPEIRDELGISSGQVGLLITVFTLPGILLTPVAGVLSDKYGRRKVLVPSLFLFGIAGGACALATDFGLLLMLRTVQGMGAAALGAINVTMIGDLYSGQRRTEALGYNSSVLSTGTASYPAIGGALALLGWRYPFALPLVAIPVALLVFFSLRNPEPHNEQDLEEYAGNIWESVRDWRVVGLFCSTLITFVILFGPLITYLPIFMSVAYGSSSLVIGLVVATASLTTALVSTQEGWLTSHFSEKTLIRASFVLYAVALILIPLVPNVWFLLVPTLIFGVAQSLNLPPAFSLLNEAAPDDNRGAFISINSTILRLGQTLGPVLMSVAAIPFGLAGAYFAGAALAAAMFLVAFILIR</sequence>
<dbReference type="GO" id="GO:0005886">
    <property type="term" value="C:plasma membrane"/>
    <property type="evidence" value="ECO:0007669"/>
    <property type="project" value="UniProtKB-SubCell"/>
</dbReference>
<feature type="transmembrane region" description="Helical" evidence="7">
    <location>
        <begin position="134"/>
        <end position="152"/>
    </location>
</feature>
<dbReference type="InterPro" id="IPR050189">
    <property type="entry name" value="MFS_Efflux_Transporters"/>
</dbReference>
<dbReference type="InterPro" id="IPR020846">
    <property type="entry name" value="MFS_dom"/>
</dbReference>
<feature type="transmembrane region" description="Helical" evidence="7">
    <location>
        <begin position="105"/>
        <end position="128"/>
    </location>
</feature>
<feature type="transmembrane region" description="Helical" evidence="7">
    <location>
        <begin position="164"/>
        <end position="184"/>
    </location>
</feature>
<evidence type="ECO:0000256" key="5">
    <source>
        <dbReference type="ARBA" id="ARBA00023136"/>
    </source>
</evidence>
<dbReference type="InterPro" id="IPR011701">
    <property type="entry name" value="MFS"/>
</dbReference>
<evidence type="ECO:0000256" key="4">
    <source>
        <dbReference type="ARBA" id="ARBA00022989"/>
    </source>
</evidence>
<dbReference type="CDD" id="cd17474">
    <property type="entry name" value="MFS_YfmO_like"/>
    <property type="match status" value="1"/>
</dbReference>
<dbReference type="Gene3D" id="1.20.1250.20">
    <property type="entry name" value="MFS general substrate transporter like domains"/>
    <property type="match status" value="1"/>
</dbReference>
<protein>
    <submittedName>
        <fullName evidence="9">Uncharacterized MFS-type transporter</fullName>
    </submittedName>
</protein>
<dbReference type="GO" id="GO:0022857">
    <property type="term" value="F:transmembrane transporter activity"/>
    <property type="evidence" value="ECO:0007669"/>
    <property type="project" value="InterPro"/>
</dbReference>
<feature type="transmembrane region" description="Helical" evidence="7">
    <location>
        <begin position="234"/>
        <end position="256"/>
    </location>
</feature>
<keyword evidence="5 7" id="KW-0472">Membrane</keyword>
<dbReference type="SUPFAM" id="SSF103473">
    <property type="entry name" value="MFS general substrate transporter"/>
    <property type="match status" value="1"/>
</dbReference>
<keyword evidence="4 7" id="KW-1133">Transmembrane helix</keyword>
<feature type="transmembrane region" description="Helical" evidence="7">
    <location>
        <begin position="262"/>
        <end position="285"/>
    </location>
</feature>
<keyword evidence="3 7" id="KW-0812">Transmembrane</keyword>
<gene>
    <name evidence="9" type="ORF">AVDCRST_MAG78-3544</name>
</gene>
<feature type="region of interest" description="Disordered" evidence="6">
    <location>
        <begin position="1"/>
        <end position="25"/>
    </location>
</feature>
<feature type="transmembrane region" description="Helical" evidence="7">
    <location>
        <begin position="376"/>
        <end position="409"/>
    </location>
</feature>
<evidence type="ECO:0000259" key="8">
    <source>
        <dbReference type="PROSITE" id="PS50850"/>
    </source>
</evidence>
<evidence type="ECO:0000256" key="1">
    <source>
        <dbReference type="ARBA" id="ARBA00004651"/>
    </source>
</evidence>
<dbReference type="EMBL" id="CADCVB010000233">
    <property type="protein sequence ID" value="CAA9452235.1"/>
    <property type="molecule type" value="Genomic_DNA"/>
</dbReference>
<evidence type="ECO:0000256" key="6">
    <source>
        <dbReference type="SAM" id="MobiDB-lite"/>
    </source>
</evidence>
<keyword evidence="2" id="KW-1003">Cell membrane</keyword>
<feature type="transmembrane region" description="Helical" evidence="7">
    <location>
        <begin position="190"/>
        <end position="207"/>
    </location>
</feature>
<evidence type="ECO:0000256" key="7">
    <source>
        <dbReference type="SAM" id="Phobius"/>
    </source>
</evidence>
<evidence type="ECO:0000256" key="2">
    <source>
        <dbReference type="ARBA" id="ARBA00022475"/>
    </source>
</evidence>
<dbReference type="InterPro" id="IPR005829">
    <property type="entry name" value="Sugar_transporter_CS"/>
</dbReference>
<dbReference type="Pfam" id="PF07690">
    <property type="entry name" value="MFS_1"/>
    <property type="match status" value="1"/>
</dbReference>
<organism evidence="9">
    <name type="scientific">uncultured Rubrobacteraceae bacterium</name>
    <dbReference type="NCBI Taxonomy" id="349277"/>
    <lineage>
        <taxon>Bacteria</taxon>
        <taxon>Bacillati</taxon>
        <taxon>Actinomycetota</taxon>
        <taxon>Rubrobacteria</taxon>
        <taxon>Rubrobacterales</taxon>
        <taxon>Rubrobacteraceae</taxon>
        <taxon>environmental samples</taxon>
    </lineage>
</organism>